<reference evidence="2" key="1">
    <citation type="submission" date="2017-02" db="EMBL/GenBank/DDBJ databases">
        <authorList>
            <person name="Varghese N."/>
            <person name="Submissions S."/>
        </authorList>
    </citation>
    <scope>NUCLEOTIDE SEQUENCE [LARGE SCALE GENOMIC DNA]</scope>
    <source>
        <strain evidence="2">UM2</strain>
    </source>
</reference>
<dbReference type="EMBL" id="FUYM01000003">
    <property type="protein sequence ID" value="SKB51469.1"/>
    <property type="molecule type" value="Genomic_DNA"/>
</dbReference>
<gene>
    <name evidence="1" type="ORF">SAMN06295920_103333</name>
</gene>
<organism evidence="1 2">
    <name type="scientific">Rhizorhabdus histidinilytica</name>
    <dbReference type="NCBI Taxonomy" id="439228"/>
    <lineage>
        <taxon>Bacteria</taxon>
        <taxon>Pseudomonadati</taxon>
        <taxon>Pseudomonadota</taxon>
        <taxon>Alphaproteobacteria</taxon>
        <taxon>Sphingomonadales</taxon>
        <taxon>Sphingomonadaceae</taxon>
        <taxon>Rhizorhabdus</taxon>
    </lineage>
</organism>
<protein>
    <submittedName>
        <fullName evidence="1">Carbohydrate binding domain-containing protein</fullName>
    </submittedName>
</protein>
<name>A0A1T5BWI3_9SPHN</name>
<evidence type="ECO:0000313" key="1">
    <source>
        <dbReference type="EMBL" id="SKB51469.1"/>
    </source>
</evidence>
<dbReference type="AlphaFoldDB" id="A0A1T5BWI3"/>
<dbReference type="RefSeq" id="WP_079647670.1">
    <property type="nucleotide sequence ID" value="NZ_FUYM01000003.1"/>
</dbReference>
<dbReference type="OrthoDB" id="7456251at2"/>
<keyword evidence="2" id="KW-1185">Reference proteome</keyword>
<dbReference type="STRING" id="439228.SAMN06295920_103333"/>
<proteinExistence type="predicted"/>
<accession>A0A1T5BWI3</accession>
<evidence type="ECO:0000313" key="2">
    <source>
        <dbReference type="Proteomes" id="UP000189818"/>
    </source>
</evidence>
<dbReference type="Proteomes" id="UP000189818">
    <property type="component" value="Unassembled WGS sequence"/>
</dbReference>
<sequence length="300" mass="32519">MKLIRPTDVTDAILSSSSVAETEHPAWDAPTIYAKGDKVIREHQRFESLQDANSGHDPLLDDRKVPVWWVYLGPTNAWAMFDQSVGSSTVGTGEIVIVLTPGAIDALVILDTDAELVTAEMTVDGTVVYSQTQSTNAGGQAITDAWTYFFEPIGIRSSLRFLDIPAYGDGVLTVTLLGADAGGPVGCGTLGIGRQLDMGTTEAGVKLGGNDFSKVREDDYGNITIDERPFARTLQGQSLIDTSEADAMYQAVVAQRAKASIWIVEGQYDTLTVFGFMRTFEFSFASENVSYFSWTLRSLT</sequence>